<dbReference type="KEGG" id="vg:80557433"/>
<keyword evidence="2" id="KW-1185">Reference proteome</keyword>
<dbReference type="EMBL" id="KX949587">
    <property type="protein sequence ID" value="APP91609.1"/>
    <property type="molecule type" value="Viral_cRNA"/>
</dbReference>
<name>A0A1L5YKF8_9ORTO</name>
<proteinExistence type="predicted"/>
<reference evidence="1" key="1">
    <citation type="journal article" date="2017" name="Virology">
        <title>Sinu virus, a novel and divergent orthomyxovirus related to members of the genus Thogotovirus isolated from mosquitoes in Colombia.</title>
        <authorList>
            <person name="Contreras-Gutierrez M.A."/>
            <person name="Nunes M.R."/>
            <person name="Guzman H."/>
            <person name="Uribe S."/>
            <person name="Gallego Gomez J.C."/>
            <person name="Suaza Vasco J.D."/>
            <person name="Cardoso J.F."/>
            <person name="Popov V.L."/>
            <person name="Widen S.G."/>
            <person name="Wood T.G."/>
            <person name="Vasilakis N."/>
            <person name="Tesh R.B."/>
        </authorList>
    </citation>
    <scope>NUCLEOTIDE SEQUENCE</scope>
    <source>
        <strain evidence="1">CoB 38d</strain>
    </source>
</reference>
<sequence length="271" mass="31074">MSNSVENSSLGALCGQSIRSTVTAIEQELDVKKAELYWNALLGTMCVSQLDKIVVALVYKYYFHKPPPKFISSFERLENPGVSDLRKIKTMYKEAVSVEERFKILKKVCKEDIGGFMCTMIKSDQIQVTRTEITWILKGLYKITIENVEKGVKLMNLEENLEETESIPYWRLECVKLYNTINSVLKGIKPDEKCKKFVEDISESQRRLKSLLEVAVDKETGLDEDVLWSSWLECISNCFSNPDYTHLKGLNYSLFKNMANRALAIKESSGY</sequence>
<accession>A0A1L5YKF8</accession>
<organism evidence="1">
    <name type="scientific">Sinu virus</name>
    <dbReference type="NCBI Taxonomy" id="1927799"/>
    <lineage>
        <taxon>Viruses</taxon>
        <taxon>Riboviria</taxon>
        <taxon>Orthornavirae</taxon>
        <taxon>Negarnaviricota</taxon>
        <taxon>Polyploviricotina</taxon>
        <taxon>Insthoviricetes</taxon>
        <taxon>Articulavirales</taxon>
        <taxon>Orthomyxoviridae</taxon>
        <taxon>Thogotovirus</taxon>
        <taxon>Thogotovirus sinuense</taxon>
    </lineage>
</organism>
<evidence type="ECO:0000313" key="2">
    <source>
        <dbReference type="Proteomes" id="UP000888380"/>
    </source>
</evidence>
<dbReference type="GeneID" id="80557433"/>
<protein>
    <submittedName>
        <fullName evidence="1">ML</fullName>
    </submittedName>
</protein>
<evidence type="ECO:0000313" key="1">
    <source>
        <dbReference type="EMBL" id="APP91609.1"/>
    </source>
</evidence>
<dbReference type="Proteomes" id="UP000888380">
    <property type="component" value="Genome"/>
</dbReference>
<dbReference type="RefSeq" id="YP_010840498.1">
    <property type="nucleotide sequence ID" value="NC_078772.1"/>
</dbReference>